<dbReference type="InterPro" id="IPR009097">
    <property type="entry name" value="Cyclic_Pdiesterase"/>
</dbReference>
<keyword evidence="2" id="KW-1185">Reference proteome</keyword>
<evidence type="ECO:0000313" key="1">
    <source>
        <dbReference type="EMBL" id="NYJ01861.1"/>
    </source>
</evidence>
<dbReference type="EMBL" id="JACCFP010000001">
    <property type="protein sequence ID" value="NYJ01861.1"/>
    <property type="molecule type" value="Genomic_DNA"/>
</dbReference>
<keyword evidence="1" id="KW-0436">Ligase</keyword>
<organism evidence="1 2">
    <name type="scientific">Nocardioides thalensis</name>
    <dbReference type="NCBI Taxonomy" id="1914755"/>
    <lineage>
        <taxon>Bacteria</taxon>
        <taxon>Bacillati</taxon>
        <taxon>Actinomycetota</taxon>
        <taxon>Actinomycetes</taxon>
        <taxon>Propionibacteriales</taxon>
        <taxon>Nocardioidaceae</taxon>
        <taxon>Nocardioides</taxon>
    </lineage>
</organism>
<dbReference type="RefSeq" id="WP_343047175.1">
    <property type="nucleotide sequence ID" value="NZ_JACCFP010000001.1"/>
</dbReference>
<dbReference type="Proteomes" id="UP000530424">
    <property type="component" value="Unassembled WGS sequence"/>
</dbReference>
<gene>
    <name evidence="1" type="ORF">HNR19_002559</name>
</gene>
<comment type="caution">
    <text evidence="1">The sequence shown here is derived from an EMBL/GenBank/DDBJ whole genome shotgun (WGS) entry which is preliminary data.</text>
</comment>
<reference evidence="1 2" key="1">
    <citation type="submission" date="2020-07" db="EMBL/GenBank/DDBJ databases">
        <title>Sequencing the genomes of 1000 actinobacteria strains.</title>
        <authorList>
            <person name="Klenk H.-P."/>
        </authorList>
    </citation>
    <scope>NUCLEOTIDE SEQUENCE [LARGE SCALE GENOMIC DNA]</scope>
    <source>
        <strain evidence="1 2">DSM 103833</strain>
    </source>
</reference>
<dbReference type="AlphaFoldDB" id="A0A853C3Y6"/>
<protein>
    <submittedName>
        <fullName evidence="1">2'-5' RNA ligase</fullName>
    </submittedName>
</protein>
<dbReference type="Pfam" id="PF13563">
    <property type="entry name" value="2_5_RNA_ligase2"/>
    <property type="match status" value="1"/>
</dbReference>
<dbReference type="GO" id="GO:0016874">
    <property type="term" value="F:ligase activity"/>
    <property type="evidence" value="ECO:0007669"/>
    <property type="project" value="UniProtKB-KW"/>
</dbReference>
<accession>A0A853C3Y6</accession>
<sequence>MPALEAFIRSRWEHYAPELVSRDPAFTHAHVTVLAPYLEEPSADDLAVVGEIAASTPAFDFRLDDVDAFPDGVVHARPEPSAPFSLLTERLCEAFPQCPPYAGRYRDLVPHVTLDRVSPTVDVASTRAMMGDLLPARCVADRVELHWYETGNCHVRATWALGVPTLEPDRVSSVRG</sequence>
<dbReference type="SUPFAM" id="SSF55144">
    <property type="entry name" value="LigT-like"/>
    <property type="match status" value="1"/>
</dbReference>
<evidence type="ECO:0000313" key="2">
    <source>
        <dbReference type="Proteomes" id="UP000530424"/>
    </source>
</evidence>
<dbReference type="Gene3D" id="3.90.1140.10">
    <property type="entry name" value="Cyclic phosphodiesterase"/>
    <property type="match status" value="1"/>
</dbReference>
<name>A0A853C3Y6_9ACTN</name>
<proteinExistence type="predicted"/>